<dbReference type="RefSeq" id="WP_125404196.1">
    <property type="nucleotide sequence ID" value="NZ_JBEHHI010000002.1"/>
</dbReference>
<dbReference type="Gene3D" id="3.40.50.12500">
    <property type="match status" value="1"/>
</dbReference>
<dbReference type="InterPro" id="IPR026286">
    <property type="entry name" value="MaiA/AMDase"/>
</dbReference>
<dbReference type="InterPro" id="IPR053714">
    <property type="entry name" value="Iso_Racemase_Enz_sf"/>
</dbReference>
<organism evidence="1 2">
    <name type="scientific">Rhodovulum iodosum</name>
    <dbReference type="NCBI Taxonomy" id="68291"/>
    <lineage>
        <taxon>Bacteria</taxon>
        <taxon>Pseudomonadati</taxon>
        <taxon>Pseudomonadota</taxon>
        <taxon>Alphaproteobacteria</taxon>
        <taxon>Rhodobacterales</taxon>
        <taxon>Paracoccaceae</taxon>
        <taxon>Rhodovulum</taxon>
    </lineage>
</organism>
<evidence type="ECO:0000313" key="2">
    <source>
        <dbReference type="Proteomes" id="UP001560019"/>
    </source>
</evidence>
<dbReference type="PANTHER" id="PTHR40267:SF1">
    <property type="entry name" value="BLR3294 PROTEIN"/>
    <property type="match status" value="1"/>
</dbReference>
<gene>
    <name evidence="1" type="ORF">Ga0609869_002409</name>
</gene>
<dbReference type="Proteomes" id="UP001560019">
    <property type="component" value="Unassembled WGS sequence"/>
</dbReference>
<dbReference type="Pfam" id="PF17645">
    <property type="entry name" value="Amdase"/>
    <property type="match status" value="1"/>
</dbReference>
<dbReference type="EMBL" id="JBEHHI010000002">
    <property type="protein sequence ID" value="MEX5729056.1"/>
    <property type="molecule type" value="Genomic_DNA"/>
</dbReference>
<comment type="caution">
    <text evidence="1">The sequence shown here is derived from an EMBL/GenBank/DDBJ whole genome shotgun (WGS) entry which is preliminary data.</text>
</comment>
<dbReference type="GO" id="GO:0016853">
    <property type="term" value="F:isomerase activity"/>
    <property type="evidence" value="ECO:0007669"/>
    <property type="project" value="UniProtKB-KW"/>
</dbReference>
<dbReference type="PANTHER" id="PTHR40267">
    <property type="entry name" value="BLR3294 PROTEIN"/>
    <property type="match status" value="1"/>
</dbReference>
<evidence type="ECO:0000313" key="1">
    <source>
        <dbReference type="EMBL" id="MEX5729056.1"/>
    </source>
</evidence>
<sequence>MSPHPYRLTGPIGARATLGLIVLQVDETVEQDFRRIFTAPDIALYVSRIPSGADLTPETIATMAQTLPAAAALLPPSAAFDAIGYACTSGTTLIGADRVAGLVGQAAATRAVTEPLSAARAAFGAVGARSVALVSPYIDAVAGPLRAAFETSGIAVPVTVSFGERVEARVARIDPASIRDAALAAGRAPGVEAVFLSCTNLRTLDIIDDLEAQLGLPVIASNQALAWHMARLSGAGPGGVAPGRLFAQALPRPG</sequence>
<proteinExistence type="predicted"/>
<accession>A0ABV3XUN1</accession>
<reference evidence="1 2" key="1">
    <citation type="submission" date="2024-06" db="EMBL/GenBank/DDBJ databases">
        <title>Genome of Rhodovulum iodosum, a marine photoferrotroph.</title>
        <authorList>
            <person name="Bianchini G."/>
            <person name="Nikeleit V."/>
            <person name="Kappler A."/>
            <person name="Bryce C."/>
            <person name="Sanchez-Baracaldo P."/>
        </authorList>
    </citation>
    <scope>NUCLEOTIDE SEQUENCE [LARGE SCALE GENOMIC DNA]</scope>
    <source>
        <strain evidence="1 2">UT/N1</strain>
    </source>
</reference>
<keyword evidence="2" id="KW-1185">Reference proteome</keyword>
<dbReference type="PIRSF" id="PIRSF015736">
    <property type="entry name" value="MI"/>
    <property type="match status" value="1"/>
</dbReference>
<keyword evidence="1" id="KW-0413">Isomerase</keyword>
<protein>
    <submittedName>
        <fullName evidence="1">Maleate isomerase</fullName>
    </submittedName>
</protein>
<name>A0ABV3XUN1_9RHOB</name>